<dbReference type="GO" id="GO:0016020">
    <property type="term" value="C:membrane"/>
    <property type="evidence" value="ECO:0007669"/>
    <property type="project" value="UniProtKB-SubCell"/>
</dbReference>
<dbReference type="CDD" id="cd18579">
    <property type="entry name" value="ABC_6TM_ABCC_D1"/>
    <property type="match status" value="1"/>
</dbReference>
<dbReference type="SMART" id="SM00382">
    <property type="entry name" value="AAA"/>
    <property type="match status" value="7"/>
</dbReference>
<keyword evidence="6" id="KW-0067">ATP-binding</keyword>
<dbReference type="FunFam" id="3.40.50.300:FF:002978">
    <property type="entry name" value="Putative multidrug resistance-associated protein lethal(2)03659-like Protein"/>
    <property type="match status" value="1"/>
</dbReference>
<dbReference type="InterPro" id="IPR003439">
    <property type="entry name" value="ABC_transporter-like_ATP-bd"/>
</dbReference>
<keyword evidence="7 10" id="KW-1133">Transmembrane helix</keyword>
<dbReference type="InterPro" id="IPR003593">
    <property type="entry name" value="AAA+_ATPase"/>
</dbReference>
<dbReference type="InterPro" id="IPR036640">
    <property type="entry name" value="ABC1_TM_sf"/>
</dbReference>
<feature type="domain" description="ABC transporter" evidence="11">
    <location>
        <begin position="424"/>
        <end position="643"/>
    </location>
</feature>
<evidence type="ECO:0000256" key="7">
    <source>
        <dbReference type="ARBA" id="ARBA00022989"/>
    </source>
</evidence>
<feature type="region of interest" description="Disordered" evidence="9">
    <location>
        <begin position="641"/>
        <end position="671"/>
    </location>
</feature>
<feature type="transmembrane region" description="Helical" evidence="10">
    <location>
        <begin position="366"/>
        <end position="388"/>
    </location>
</feature>
<dbReference type="PROSITE" id="PS00211">
    <property type="entry name" value="ABC_TRANSPORTER_1"/>
    <property type="match status" value="2"/>
</dbReference>
<dbReference type="Proteomes" id="UP000292052">
    <property type="component" value="Unassembled WGS sequence"/>
</dbReference>
<dbReference type="FunFam" id="1.20.1560.10:FF:000014">
    <property type="entry name" value="Multidrug resistance-associated protein member 4"/>
    <property type="match status" value="1"/>
</dbReference>
<feature type="domain" description="ABC transmembrane type-1" evidence="12">
    <location>
        <begin position="108"/>
        <end position="384"/>
    </location>
</feature>
<evidence type="ECO:0000313" key="13">
    <source>
        <dbReference type="EMBL" id="RZC39082.1"/>
    </source>
</evidence>
<dbReference type="EMBL" id="QDEB01037594">
    <property type="protein sequence ID" value="RZC39082.1"/>
    <property type="molecule type" value="Genomic_DNA"/>
</dbReference>
<evidence type="ECO:0000256" key="3">
    <source>
        <dbReference type="ARBA" id="ARBA00022692"/>
    </source>
</evidence>
<feature type="domain" description="ABC transporter" evidence="11">
    <location>
        <begin position="1956"/>
        <end position="2181"/>
    </location>
</feature>
<feature type="domain" description="ABC transmembrane type-1" evidence="12">
    <location>
        <begin position="735"/>
        <end position="1000"/>
    </location>
</feature>
<feature type="transmembrane region" description="Helical" evidence="10">
    <location>
        <begin position="3120"/>
        <end position="3143"/>
    </location>
</feature>
<evidence type="ECO:0000256" key="10">
    <source>
        <dbReference type="SAM" id="Phobius"/>
    </source>
</evidence>
<dbReference type="InterPro" id="IPR017871">
    <property type="entry name" value="ABC_transporter-like_CS"/>
</dbReference>
<feature type="transmembrane region" description="Helical" evidence="10">
    <location>
        <begin position="1439"/>
        <end position="1465"/>
    </location>
</feature>
<dbReference type="STRING" id="1661398.A0A482W1R5"/>
<feature type="transmembrane region" description="Helical" evidence="10">
    <location>
        <begin position="95"/>
        <end position="128"/>
    </location>
</feature>
<evidence type="ECO:0000256" key="4">
    <source>
        <dbReference type="ARBA" id="ARBA00022737"/>
    </source>
</evidence>
<feature type="domain" description="ABC transporter" evidence="11">
    <location>
        <begin position="2816"/>
        <end position="3068"/>
    </location>
</feature>
<dbReference type="Gene3D" id="3.40.50.300">
    <property type="entry name" value="P-loop containing nucleotide triphosphate hydrolases"/>
    <property type="match status" value="10"/>
</dbReference>
<accession>A0A482W1R5</accession>
<dbReference type="GO" id="GO:0140359">
    <property type="term" value="F:ABC-type transporter activity"/>
    <property type="evidence" value="ECO:0007669"/>
    <property type="project" value="InterPro"/>
</dbReference>
<keyword evidence="3 10" id="KW-0812">Transmembrane</keyword>
<feature type="domain" description="ABC transporter" evidence="11">
    <location>
        <begin position="2450"/>
        <end position="2679"/>
    </location>
</feature>
<evidence type="ECO:0000256" key="9">
    <source>
        <dbReference type="SAM" id="MobiDB-lite"/>
    </source>
</evidence>
<feature type="transmembrane region" description="Helical" evidence="10">
    <location>
        <begin position="697"/>
        <end position="718"/>
    </location>
</feature>
<keyword evidence="4" id="KW-0677">Repeat</keyword>
<dbReference type="CDD" id="cd03250">
    <property type="entry name" value="ABCC_MRP_domain1"/>
    <property type="match status" value="1"/>
</dbReference>
<evidence type="ECO:0000313" key="14">
    <source>
        <dbReference type="Proteomes" id="UP000292052"/>
    </source>
</evidence>
<dbReference type="PANTHER" id="PTHR24223:SF448">
    <property type="entry name" value="FI20146P1-RELATED"/>
    <property type="match status" value="1"/>
</dbReference>
<keyword evidence="8 10" id="KW-0472">Membrane</keyword>
<protein>
    <submittedName>
        <fullName evidence="13">Multidrug resistance-associated protein 4-like</fullName>
    </submittedName>
</protein>
<gene>
    <name evidence="13" type="ORF">BDFB_002270</name>
</gene>
<dbReference type="InterPro" id="IPR011527">
    <property type="entry name" value="ABC1_TM_dom"/>
</dbReference>
<feature type="transmembrane region" description="Helical" evidence="10">
    <location>
        <begin position="1471"/>
        <end position="1491"/>
    </location>
</feature>
<feature type="domain" description="ABC transmembrane type-1" evidence="12">
    <location>
        <begin position="2167"/>
        <end position="2266"/>
    </location>
</feature>
<evidence type="ECO:0000256" key="1">
    <source>
        <dbReference type="ARBA" id="ARBA00004141"/>
    </source>
</evidence>
<sequence>MDHLEKQQRKIHPKDRNNVVSNIFFLYASTLTLMIEFIFLLIFSFALKLYRKGFKKDLEESDLYEVLLNYRSKKLGDELEEEWEKQKKKRTNLSIVRLLWSCYGFSYLLLGLMQLFMNVAEIIVIPYALGKLISYFAPGQTDLTKADAYFYATVLIGFNFFQRIYKHNYYLLLMSFGLKIRTAFCSFMYRKALKLSPAHLGDISIGKIVTLITKDVQTFDPFVDFGNDIWIGFIKTIVVSYLLYRRIGVAALTGVGFFLVVMPLQIYLGTRVTSLKMSMCKKTDERLQITQETLSAIRIIKMYTWEKVFDNKISAARKKEVHTTYKIFFIRFLILVIGSLNSYIAFYLILITYIKLGNNITAEIVYFILSTFQGMSYGLSILFPIGIYQTAELKSTIKRVGYILKAMELQSEEPRDEITILPKIHLKNVTVSIKNQKILQDISLTVEKGLTLITGSVGSGKSFLLKTILRDYKPEEGNLVIQGNISYSSQEPWLFPSSIRQNIVFGEKYDEKRYQEVLKVCALIYDFELLEDGDNTIVEDRGINLSKGQQCRINLARAIYKESDIYLLDDSLAALDAHVSAFIFKECITKFLRDKLVLLVTHNINYAKDADKVIIMDHGKIKMDVKSSELNEKEFFGAYDNNKEKEPSRNSETDDEEDSTNEETKLITETTTEKKVYQENKKSGDVDSKVYKKYIKLGGGFIAFIMVFCVFVSAQLSISYTDKLKVFRVNLEEKIFNQTTDNSTNSTMDNELVQQRTTMFYLYSAMTIATAVTTLGRAIAILFFARRASIRLHKTMIMSIINGAMQFFDTNFIGNILNRFSKDLTTLDETVPFVFYHVFRVLLILIGIVTLIASVNKMFLIPAVVFFIILVILRRYCLRTARSLKRLDATTRSPVVGHLNATLEGLTTIRAFKAEQILKNEFDRHQDLYTSANYILQSSMRAFAFTLDTLCGFFIALIVIRFLVNEDDTLAGHVGLAITQAFMLTGTLQWGIRQWAEVENQMTSVERVLEYTEVKQESKQGLELDNWPKRGEVKYENVFLTYTNSNEQVLKNINFTAQSQEKIGIVGRTGAGKSSIISTLFRLYEVEGKITIDGVDTKTLSLDFLRSNISIIPQDPVLFSGTIRENIDPTRTRTDEEIWKAVESAHLKKLVPSLDFEIVESGSNFSIGQKQLICLARAIIRNNKIIVLDEATANMDPETDALIHQTIKENFFSCTVFTIAHKLHSILTSDKVMVLDKGQIIEYDEPMNLLENKNGIFYKMFKKDLEEGDLYEVLSDYRSQQLSNQLKKNEKSKRKIAQIYHKTLKLSPAQLGDLSIGKIVTLITKDVQAIEIFVNFGNDIWVGLIKSIVVFCFFCKRIGTVALTGLAFCSLILWLQIYLGTKVISLKMKSCEKTEERLQISQGTLSAIKIIKMYTWERIFGAKISTARRNEVHTTYKMFFIKSIILVIGSLNSYIGLYILLMTYIKLGNGITAEIVYFTHGLAIIFPIAICQTAELKSAVKRIGSILKAIELPPKGNKANTTIFPKVELKNATVVIKNKKILQDITLKVEKGLTLVRGPVGCGKSLFSGQHILCLKGIVAFSLINILFGEKYDQKRYQEVLRVCALIYDFELLKEGDRTIVEDRGINLSRGLQIRINLARGIYKKSEMYLLDDSLSALDGSVSAYIFEEGIKKFLQDKLVILVTHNLSYLKDADRKYDENSINKNTKFNTKATAEKEVYHENKKSGEVDLKVYKRYIKLGCGNIAFCTVFSVFTSVEVAVRYSDKLVSERTVRSLKRLDALNKNQIKNFSKLIVNAARSPVVGHVNATLEGLTTIRAFKTETILTNEFDRQQDLYNLANYILQSSMRVFGFALESLSVFVVAIIIIRFLAIKNDILTGNVGLALTQTFLMTGTLQYAIRVWTDFESQMTSMERVLEYTEIKQERKQGLELENWPKRGEITCENVRLSYRAIQNVIMDRNWIARYNNSNEYILKNINFAVKPREKIEIVCRTGDGKSSIISTLFRLYEVEEKIIIDTKILSLDFLRSTISIIPQDPILFSGTIRGYIDPTKTYTDEEIWKAVESVHFKSLVSSLDTETVESGSNFGIGQKQLICLARAVIRKNVIIILDEATANMDLDIETLIHQTIKDNFASCTVLTIAHKLCSVLNSDRIIVMNKGEIIRVYKHNYLLGLTGLGIKTRTAFCSFIYRKTLKLSPAQLGDISIGRIVTLITKDVDAFGAFIDYGNDLWVSIVKTIAVTYFLYRRIGVAALAALGFFLITMPLQKLLEDGDSTIVEDRGINLSKGQQVRINLARAVYKESQIYLLDDSLAALDAHKFLRDKLVVLITHNKNYLPDADKIVIIDEGKIKLDAKSEEVNELGLLRNDNKRSSDKMFKAADINNEDSINTLAGDVGLAISQAFMLTGSLEWGIRQWAEIENQMTSVERVLEYTEIKQENKQGLELENWPKYGGVKYENVYLTYTNSKERILKNINFIATPQAKIGIVGRTGSGKSSIISALLRLYDIEGRITIDGVDIKTLSLDFLRSTISLIPQDPVLFSGTIRDNIDPTRTYTDDEIWKAVKTANLKKLVPSLDFEIVEGGSNFSIGQRQLICLARAAIRKNKIIVMDEATANMDSETDTLIHQTIKENVVSCTVFTIAHKLHSVLKSDKVMVLEKGEIIEYGNPANLLENKNGAFYKMVAKADYALKIFRKGFKRDLEESDLYEVLPDYRSKKLGDHLEQEWEKQKEKRKKLSIFRLLWSCYGLSYISLGCMQLFMDIVELIVQPYALAKLVSYFSPGQTNLTKNDAYFYAVVLIGFNFFSRVYKHNYLLSITGLGIKIRTAFCSFIIPWNKNYILEDESILTIKRGLTLVTGPVGSGKSFLLKTILQDYKPENGTLLIEGNISYASQDPWLFPSSIKQNILFGEKYNEKRYQEVLKACALIYDLQLLEDGDNTIVEDRGFNLSKGQQVRINLARALYKDTEIYLLDDPLVALDAHAEGKITIDGVDIKTLSLDILRTNISIIPQDPVMFSGTIRDNVDPTGTYTDGEIWNAIENTDKVMVLDNGEIVEYDEPENLLQNQEGIFYKMKGFQQELEEEDLYEVPSHFKSKKLRNNLEQNWNQESKHFKESSIFRLLLRSYGFCYFVLGLIKLLANTLLIIIQPYIVMRTALDSFIYSKVLKSNYLDDISVGKIITLITKDTQTFENFVHYGNELWIGIVKLAVIGYILYIKIGPAALVGVGFLLVIIPIQESLSTFFPIAVYQTSETIAATKRISKLIKIKETQACDKKNYTKHAMINLHNVTVTINNKQILQEINLKFEKGLTVITGAVGSGKTSLLRTILCDFQASDGVLTVDGSISYAPQEPWFFPSSIRQNILFGEKYNEKHYYEVLKVCALLDDFELLDDGDLTIIKDHGINLSTGQQYRINLARAIYKQSDIYLLDGCLSALDSHVSDYIFRKCILSFLGDKLVILVSHRNDFIKTANNLVVLHDGKVELATKSAEEDTDTLTKNIKQNFAEELNNDKIPAKHDEDITENTHLLGANDNERKVYQEEKKSGKVDLSVYKEFIKSARSPVIEHLNATLEGLTTIKAFKVEEILKDEFHRHKLNFVLKPEEKIGIVSRTGAGKSSIISVLFRLYETEGMITIDGVDIKTLSLQYLRSKISVVPQDPFLFTGTIRDNIDPLGKYTDQEMWRICERANMKSFVSNLDSEVASSASNFSRGQKQL</sequence>
<dbReference type="GO" id="GO:0005524">
    <property type="term" value="F:ATP binding"/>
    <property type="evidence" value="ECO:0007669"/>
    <property type="project" value="UniProtKB-KW"/>
</dbReference>
<feature type="transmembrane region" description="Helical" evidence="10">
    <location>
        <begin position="1358"/>
        <end position="1379"/>
    </location>
</feature>
<evidence type="ECO:0000259" key="12">
    <source>
        <dbReference type="PROSITE" id="PS50929"/>
    </source>
</evidence>
<proteinExistence type="predicted"/>
<dbReference type="FunFam" id="1.20.1560.10:FF:000026">
    <property type="entry name" value="Multidrug resistance-associated protein lethal(2)03659"/>
    <property type="match status" value="1"/>
</dbReference>
<feature type="transmembrane region" description="Helical" evidence="10">
    <location>
        <begin position="3192"/>
        <end position="3225"/>
    </location>
</feature>
<dbReference type="SUPFAM" id="SSF90123">
    <property type="entry name" value="ABC transporter transmembrane region"/>
    <property type="match status" value="6"/>
</dbReference>
<dbReference type="PROSITE" id="PS50893">
    <property type="entry name" value="ABC_TRANSPORTER_2"/>
    <property type="match status" value="7"/>
</dbReference>
<dbReference type="SUPFAM" id="SSF52540">
    <property type="entry name" value="P-loop containing nucleoside triphosphate hydrolases"/>
    <property type="match status" value="10"/>
</dbReference>
<dbReference type="FunFam" id="3.40.50.300:FF:000163">
    <property type="entry name" value="Multidrug resistance-associated protein member 4"/>
    <property type="match status" value="3"/>
</dbReference>
<feature type="transmembrane region" description="Helical" evidence="10">
    <location>
        <begin position="2240"/>
        <end position="2258"/>
    </location>
</feature>
<feature type="domain" description="ABC transporter" evidence="11">
    <location>
        <begin position="3275"/>
        <end position="3494"/>
    </location>
</feature>
<feature type="transmembrane region" description="Helical" evidence="10">
    <location>
        <begin position="1848"/>
        <end position="1870"/>
    </location>
</feature>
<keyword evidence="14" id="KW-1185">Reference proteome</keyword>
<feature type="transmembrane region" description="Helical" evidence="10">
    <location>
        <begin position="247"/>
        <end position="269"/>
    </location>
</feature>
<reference evidence="13 14" key="1">
    <citation type="submission" date="2017-03" db="EMBL/GenBank/DDBJ databases">
        <title>Genome of the blue death feigning beetle - Asbolus verrucosus.</title>
        <authorList>
            <person name="Rider S.D."/>
        </authorList>
    </citation>
    <scope>NUCLEOTIDE SEQUENCE [LARGE SCALE GENOMIC DNA]</scope>
    <source>
        <strain evidence="13">Butters</strain>
        <tissue evidence="13">Head and leg muscle</tissue>
    </source>
</reference>
<comment type="caution">
    <text evidence="13">The sequence shown here is derived from an EMBL/GenBank/DDBJ whole genome shotgun (WGS) entry which is preliminary data.</text>
</comment>
<feature type="compositionally biased region" description="Basic and acidic residues" evidence="9">
    <location>
        <begin position="641"/>
        <end position="652"/>
    </location>
</feature>
<dbReference type="Gene3D" id="1.20.1560.10">
    <property type="entry name" value="ABC transporter type 1, transmembrane domain"/>
    <property type="match status" value="6"/>
</dbReference>
<feature type="transmembrane region" description="Helical" evidence="10">
    <location>
        <begin position="942"/>
        <end position="964"/>
    </location>
</feature>
<dbReference type="FunFam" id="3.40.50.300:FF:000973">
    <property type="entry name" value="Multidrug resistance-associated protein 4"/>
    <property type="match status" value="1"/>
</dbReference>
<feature type="transmembrane region" description="Helical" evidence="10">
    <location>
        <begin position="760"/>
        <end position="785"/>
    </location>
</feature>
<feature type="non-terminal residue" evidence="13">
    <location>
        <position position="3704"/>
    </location>
</feature>
<dbReference type="InterPro" id="IPR044746">
    <property type="entry name" value="ABCC_6TM_D1"/>
</dbReference>
<evidence type="ECO:0000259" key="11">
    <source>
        <dbReference type="PROSITE" id="PS50893"/>
    </source>
</evidence>
<evidence type="ECO:0000256" key="6">
    <source>
        <dbReference type="ARBA" id="ARBA00022840"/>
    </source>
</evidence>
<feature type="domain" description="ABC transporter" evidence="11">
    <location>
        <begin position="1033"/>
        <end position="1262"/>
    </location>
</feature>
<keyword evidence="5" id="KW-0547">Nucleotide-binding</keyword>
<feature type="transmembrane region" description="Helical" evidence="10">
    <location>
        <begin position="833"/>
        <end position="853"/>
    </location>
</feature>
<dbReference type="InterPro" id="IPR050173">
    <property type="entry name" value="ABC_transporter_C-like"/>
</dbReference>
<feature type="compositionally biased region" description="Basic and acidic residues" evidence="9">
    <location>
        <begin position="662"/>
        <end position="671"/>
    </location>
</feature>
<dbReference type="CDD" id="cd03244">
    <property type="entry name" value="ABCC_MRP_domain2"/>
    <property type="match status" value="3"/>
</dbReference>
<comment type="subcellular location">
    <subcellularLocation>
        <location evidence="1">Membrane</location>
        <topology evidence="1">Multi-pass membrane protein</topology>
    </subcellularLocation>
</comment>
<dbReference type="GO" id="GO:0016887">
    <property type="term" value="F:ATP hydrolysis activity"/>
    <property type="evidence" value="ECO:0007669"/>
    <property type="project" value="InterPro"/>
</dbReference>
<dbReference type="Pfam" id="PF00664">
    <property type="entry name" value="ABC_membrane"/>
    <property type="match status" value="5"/>
</dbReference>
<dbReference type="PROSITE" id="PS50929">
    <property type="entry name" value="ABC_TM1F"/>
    <property type="match status" value="6"/>
</dbReference>
<feature type="domain" description="ABC transporter" evidence="11">
    <location>
        <begin position="1527"/>
        <end position="1730"/>
    </location>
</feature>
<feature type="transmembrane region" description="Helical" evidence="10">
    <location>
        <begin position="24"/>
        <end position="47"/>
    </location>
</feature>
<evidence type="ECO:0000256" key="5">
    <source>
        <dbReference type="ARBA" id="ARBA00022741"/>
    </source>
</evidence>
<evidence type="ECO:0000256" key="8">
    <source>
        <dbReference type="ARBA" id="ARBA00023136"/>
    </source>
</evidence>
<feature type="transmembrane region" description="Helical" evidence="10">
    <location>
        <begin position="148"/>
        <end position="165"/>
    </location>
</feature>
<feature type="domain" description="ABC transmembrane type-1" evidence="12">
    <location>
        <begin position="3118"/>
        <end position="3228"/>
    </location>
</feature>
<dbReference type="InterPro" id="IPR027417">
    <property type="entry name" value="P-loop_NTPase"/>
</dbReference>
<organism evidence="13 14">
    <name type="scientific">Asbolus verrucosus</name>
    <name type="common">Desert ironclad beetle</name>
    <dbReference type="NCBI Taxonomy" id="1661398"/>
    <lineage>
        <taxon>Eukaryota</taxon>
        <taxon>Metazoa</taxon>
        <taxon>Ecdysozoa</taxon>
        <taxon>Arthropoda</taxon>
        <taxon>Hexapoda</taxon>
        <taxon>Insecta</taxon>
        <taxon>Pterygota</taxon>
        <taxon>Neoptera</taxon>
        <taxon>Endopterygota</taxon>
        <taxon>Coleoptera</taxon>
        <taxon>Polyphaga</taxon>
        <taxon>Cucujiformia</taxon>
        <taxon>Tenebrionidae</taxon>
        <taxon>Pimeliinae</taxon>
        <taxon>Asbolus</taxon>
    </lineage>
</organism>
<feature type="domain" description="ABC transmembrane type-1" evidence="12">
    <location>
        <begin position="1298"/>
        <end position="1461"/>
    </location>
</feature>
<name>A0A482W1R5_ASBVE</name>
<feature type="transmembrane region" description="Helical" evidence="10">
    <location>
        <begin position="328"/>
        <end position="354"/>
    </location>
</feature>
<dbReference type="OrthoDB" id="6500128at2759"/>
<dbReference type="PANTHER" id="PTHR24223">
    <property type="entry name" value="ATP-BINDING CASSETTE SUB-FAMILY C"/>
    <property type="match status" value="1"/>
</dbReference>
<feature type="transmembrane region" description="Helical" evidence="10">
    <location>
        <begin position="859"/>
        <end position="877"/>
    </location>
</feature>
<keyword evidence="2" id="KW-0813">Transport</keyword>
<evidence type="ECO:0000256" key="2">
    <source>
        <dbReference type="ARBA" id="ARBA00022448"/>
    </source>
</evidence>
<dbReference type="Pfam" id="PF00005">
    <property type="entry name" value="ABC_tran"/>
    <property type="match status" value="7"/>
</dbReference>
<feature type="domain" description="ABC transmembrane type-1" evidence="12">
    <location>
        <begin position="1794"/>
        <end position="1906"/>
    </location>
</feature>